<dbReference type="RefSeq" id="WP_309866002.1">
    <property type="nucleotide sequence ID" value="NZ_JAVDQG010000004.1"/>
</dbReference>
<feature type="transmembrane region" description="Helical" evidence="1">
    <location>
        <begin position="6"/>
        <end position="25"/>
    </location>
</feature>
<gene>
    <name evidence="2" type="ORF">JOE21_002330</name>
</gene>
<dbReference type="EMBL" id="JAVDQG010000004">
    <property type="protein sequence ID" value="MDR6226324.1"/>
    <property type="molecule type" value="Genomic_DNA"/>
</dbReference>
<sequence length="180" mass="19912">MSPFWIMVGLSLGLMSVGLVGWGLLRFYSRIGSSKAGQPLRSSQSVVLPSLSPDEWEWFEKGELAQRTGLSPDKSVPLSIEREAVPDRPDWIRLHVSVSQSEPQTIRRAVGEGLKRLDDTLHGGEVRVYTDGQWVGTGGMIRKETAVPWIKGLTGPDRETPVRLLRRTGTAVYGVWKGSD</sequence>
<organism evidence="2 3">
    <name type="scientific">Desmospora profundinema</name>
    <dbReference type="NCBI Taxonomy" id="1571184"/>
    <lineage>
        <taxon>Bacteria</taxon>
        <taxon>Bacillati</taxon>
        <taxon>Bacillota</taxon>
        <taxon>Bacilli</taxon>
        <taxon>Bacillales</taxon>
        <taxon>Thermoactinomycetaceae</taxon>
        <taxon>Desmospora</taxon>
    </lineage>
</organism>
<keyword evidence="1" id="KW-1133">Transmembrane helix</keyword>
<protein>
    <submittedName>
        <fullName evidence="2">Uncharacterized protein</fullName>
    </submittedName>
</protein>
<accession>A0ABU1INF9</accession>
<evidence type="ECO:0000313" key="3">
    <source>
        <dbReference type="Proteomes" id="UP001185012"/>
    </source>
</evidence>
<evidence type="ECO:0000256" key="1">
    <source>
        <dbReference type="SAM" id="Phobius"/>
    </source>
</evidence>
<reference evidence="2 3" key="1">
    <citation type="submission" date="2023-07" db="EMBL/GenBank/DDBJ databases">
        <title>Genomic Encyclopedia of Type Strains, Phase IV (KMG-IV): sequencing the most valuable type-strain genomes for metagenomic binning, comparative biology and taxonomic classification.</title>
        <authorList>
            <person name="Goeker M."/>
        </authorList>
    </citation>
    <scope>NUCLEOTIDE SEQUENCE [LARGE SCALE GENOMIC DNA]</scope>
    <source>
        <strain evidence="2 3">DSM 45903</strain>
    </source>
</reference>
<keyword evidence="1" id="KW-0472">Membrane</keyword>
<name>A0ABU1INF9_9BACL</name>
<evidence type="ECO:0000313" key="2">
    <source>
        <dbReference type="EMBL" id="MDR6226324.1"/>
    </source>
</evidence>
<keyword evidence="3" id="KW-1185">Reference proteome</keyword>
<proteinExistence type="predicted"/>
<comment type="caution">
    <text evidence="2">The sequence shown here is derived from an EMBL/GenBank/DDBJ whole genome shotgun (WGS) entry which is preliminary data.</text>
</comment>
<keyword evidence="1" id="KW-0812">Transmembrane</keyword>
<dbReference type="Proteomes" id="UP001185012">
    <property type="component" value="Unassembled WGS sequence"/>
</dbReference>